<accession>A0A5J4WA95</accession>
<proteinExistence type="predicted"/>
<evidence type="ECO:0000313" key="1">
    <source>
        <dbReference type="EMBL" id="KAA6391730.1"/>
    </source>
</evidence>
<protein>
    <recommendedName>
        <fullName evidence="3">EF-hand domain-containing protein</fullName>
    </recommendedName>
</protein>
<dbReference type="Gene3D" id="1.10.238.10">
    <property type="entry name" value="EF-hand"/>
    <property type="match status" value="1"/>
</dbReference>
<dbReference type="InterPro" id="IPR011992">
    <property type="entry name" value="EF-hand-dom_pair"/>
</dbReference>
<comment type="caution">
    <text evidence="1">The sequence shown here is derived from an EMBL/GenBank/DDBJ whole genome shotgun (WGS) entry which is preliminary data.</text>
</comment>
<dbReference type="PANTHER" id="PTHR20875">
    <property type="entry name" value="EF-HAND CALCIUM-BINDING DOMAIN-CONTAINING PROTEIN 6-RELATED"/>
    <property type="match status" value="1"/>
</dbReference>
<dbReference type="EMBL" id="SNRW01002780">
    <property type="protein sequence ID" value="KAA6391730.1"/>
    <property type="molecule type" value="Genomic_DNA"/>
</dbReference>
<dbReference type="InterPro" id="IPR052603">
    <property type="entry name" value="EFCB6"/>
</dbReference>
<dbReference type="PANTHER" id="PTHR20875:SF0">
    <property type="entry name" value="GH12158P"/>
    <property type="match status" value="1"/>
</dbReference>
<dbReference type="SUPFAM" id="SSF47473">
    <property type="entry name" value="EF-hand"/>
    <property type="match status" value="1"/>
</dbReference>
<feature type="non-terminal residue" evidence="1">
    <location>
        <position position="1"/>
    </location>
</feature>
<name>A0A5J4WA95_9EUKA</name>
<dbReference type="AlphaFoldDB" id="A0A5J4WA95"/>
<dbReference type="Proteomes" id="UP000324800">
    <property type="component" value="Unassembled WGS sequence"/>
</dbReference>
<evidence type="ECO:0000313" key="2">
    <source>
        <dbReference type="Proteomes" id="UP000324800"/>
    </source>
</evidence>
<evidence type="ECO:0008006" key="3">
    <source>
        <dbReference type="Google" id="ProtNLM"/>
    </source>
</evidence>
<organism evidence="1 2">
    <name type="scientific">Streblomastix strix</name>
    <dbReference type="NCBI Taxonomy" id="222440"/>
    <lineage>
        <taxon>Eukaryota</taxon>
        <taxon>Metamonada</taxon>
        <taxon>Preaxostyla</taxon>
        <taxon>Oxymonadida</taxon>
        <taxon>Streblomastigidae</taxon>
        <taxon>Streblomastix</taxon>
    </lineage>
</organism>
<dbReference type="OrthoDB" id="272072at2759"/>
<gene>
    <name evidence="1" type="ORF">EZS28_012744</name>
</gene>
<sequence>DKLNTGYILQSRFRSCADKTGIELTDEEFAFVVANFCDDQQNHPGQVHYTLWSDVMDEVFTTKGFDYHPQMDPKPWIPPKRKGITTTMTPQEEKYVRTAIDRFHKLIINRRVFLKPHLKDYDRLNSGHITASQFKSSCGTLGLTFSCMDEQNAVIERFSDYLGFLYYDFVNACETGKY</sequence>
<reference evidence="1 2" key="1">
    <citation type="submission" date="2019-03" db="EMBL/GenBank/DDBJ databases">
        <title>Single cell metagenomics reveals metabolic interactions within the superorganism composed of flagellate Streblomastix strix and complex community of Bacteroidetes bacteria on its surface.</title>
        <authorList>
            <person name="Treitli S.C."/>
            <person name="Kolisko M."/>
            <person name="Husnik F."/>
            <person name="Keeling P."/>
            <person name="Hampl V."/>
        </authorList>
    </citation>
    <scope>NUCLEOTIDE SEQUENCE [LARGE SCALE GENOMIC DNA]</scope>
    <source>
        <strain evidence="1">ST1C</strain>
    </source>
</reference>